<dbReference type="RefSeq" id="XP_009220623.1">
    <property type="nucleotide sequence ID" value="XM_009222359.1"/>
</dbReference>
<dbReference type="GeneID" id="20345020"/>
<dbReference type="PANTHER" id="PTHR42767:SF1">
    <property type="entry name" value="ENDO-BETA-1,6-GALACTANASE-LIKE DOMAIN-CONTAINING PROTEIN"/>
    <property type="match status" value="1"/>
</dbReference>
<dbReference type="OrthoDB" id="2012278at2759"/>
<reference evidence="3" key="3">
    <citation type="submission" date="2010-09" db="EMBL/GenBank/DDBJ databases">
        <title>Annotation of Gaeumannomyces graminis var. tritici R3-111a-1.</title>
        <authorList>
            <consortium name="The Broad Institute Genome Sequencing Platform"/>
            <person name="Ma L.-J."/>
            <person name="Dead R."/>
            <person name="Young S.K."/>
            <person name="Zeng Q."/>
            <person name="Gargeya S."/>
            <person name="Fitzgerald M."/>
            <person name="Haas B."/>
            <person name="Abouelleil A."/>
            <person name="Alvarado L."/>
            <person name="Arachchi H.M."/>
            <person name="Berlin A."/>
            <person name="Brown A."/>
            <person name="Chapman S.B."/>
            <person name="Chen Z."/>
            <person name="Dunbar C."/>
            <person name="Freedman E."/>
            <person name="Gearin G."/>
            <person name="Gellesch M."/>
            <person name="Goldberg J."/>
            <person name="Griggs A."/>
            <person name="Gujja S."/>
            <person name="Heiman D."/>
            <person name="Howarth C."/>
            <person name="Larson L."/>
            <person name="Lui A."/>
            <person name="MacDonald P.J.P."/>
            <person name="Mehta T."/>
            <person name="Montmayeur A."/>
            <person name="Murphy C."/>
            <person name="Neiman D."/>
            <person name="Pearson M."/>
            <person name="Priest M."/>
            <person name="Roberts A."/>
            <person name="Saif S."/>
            <person name="Shea T."/>
            <person name="Shenoy N."/>
            <person name="Sisk P."/>
            <person name="Stolte C."/>
            <person name="Sykes S."/>
            <person name="Yandava C."/>
            <person name="Wortman J."/>
            <person name="Nusbaum C."/>
            <person name="Birren B."/>
        </authorList>
    </citation>
    <scope>NUCLEOTIDE SEQUENCE</scope>
    <source>
        <strain evidence="3">R3-111a-1</strain>
    </source>
</reference>
<gene>
    <name evidence="4" type="primary">20345020</name>
    <name evidence="3" type="ORF">GGTG_04562</name>
</gene>
<dbReference type="InterPro" id="IPR039514">
    <property type="entry name" value="6GAL-like"/>
</dbReference>
<accession>J3NTG3</accession>
<evidence type="ECO:0000313" key="3">
    <source>
        <dbReference type="EMBL" id="EJT79478.1"/>
    </source>
</evidence>
<dbReference type="InterPro" id="IPR017853">
    <property type="entry name" value="GH"/>
</dbReference>
<reference evidence="5" key="1">
    <citation type="submission" date="2010-07" db="EMBL/GenBank/DDBJ databases">
        <title>The genome sequence of Gaeumannomyces graminis var. tritici strain R3-111a-1.</title>
        <authorList>
            <consortium name="The Broad Institute Genome Sequencing Platform"/>
            <person name="Ma L.-J."/>
            <person name="Dead R."/>
            <person name="Young S."/>
            <person name="Zeng Q."/>
            <person name="Koehrsen M."/>
            <person name="Alvarado L."/>
            <person name="Berlin A."/>
            <person name="Chapman S.B."/>
            <person name="Chen Z."/>
            <person name="Freedman E."/>
            <person name="Gellesch M."/>
            <person name="Goldberg J."/>
            <person name="Griggs A."/>
            <person name="Gujja S."/>
            <person name="Heilman E.R."/>
            <person name="Heiman D."/>
            <person name="Hepburn T."/>
            <person name="Howarth C."/>
            <person name="Jen D."/>
            <person name="Larson L."/>
            <person name="Mehta T."/>
            <person name="Neiman D."/>
            <person name="Pearson M."/>
            <person name="Roberts A."/>
            <person name="Saif S."/>
            <person name="Shea T."/>
            <person name="Shenoy N."/>
            <person name="Sisk P."/>
            <person name="Stolte C."/>
            <person name="Sykes S."/>
            <person name="Walk T."/>
            <person name="White J."/>
            <person name="Yandava C."/>
            <person name="Haas B."/>
            <person name="Nusbaum C."/>
            <person name="Birren B."/>
        </authorList>
    </citation>
    <scope>NUCLEOTIDE SEQUENCE [LARGE SCALE GENOMIC DNA]</scope>
    <source>
        <strain evidence="5">R3-111a-1</strain>
    </source>
</reference>
<proteinExistence type="predicted"/>
<dbReference type="VEuPathDB" id="FungiDB:GGTG_04562"/>
<dbReference type="SUPFAM" id="SSF51445">
    <property type="entry name" value="(Trans)glycosidases"/>
    <property type="match status" value="1"/>
</dbReference>
<evidence type="ECO:0000256" key="1">
    <source>
        <dbReference type="SAM" id="SignalP"/>
    </source>
</evidence>
<reference evidence="4" key="4">
    <citation type="journal article" date="2015" name="G3 (Bethesda)">
        <title>Genome sequences of three phytopathogenic species of the Magnaporthaceae family of fungi.</title>
        <authorList>
            <person name="Okagaki L.H."/>
            <person name="Nunes C.C."/>
            <person name="Sailsbery J."/>
            <person name="Clay B."/>
            <person name="Brown D."/>
            <person name="John T."/>
            <person name="Oh Y."/>
            <person name="Young N."/>
            <person name="Fitzgerald M."/>
            <person name="Haas B.J."/>
            <person name="Zeng Q."/>
            <person name="Young S."/>
            <person name="Adiconis X."/>
            <person name="Fan L."/>
            <person name="Levin J.Z."/>
            <person name="Mitchell T.K."/>
            <person name="Okubara P.A."/>
            <person name="Farman M.L."/>
            <person name="Kohn L.M."/>
            <person name="Birren B."/>
            <person name="Ma L.-J."/>
            <person name="Dean R.A."/>
        </authorList>
    </citation>
    <scope>NUCLEOTIDE SEQUENCE</scope>
    <source>
        <strain evidence="4">R3-111a-1</strain>
    </source>
</reference>
<dbReference type="eggNOG" id="ENOG502QQKZ">
    <property type="taxonomic scope" value="Eukaryota"/>
</dbReference>
<evidence type="ECO:0000259" key="2">
    <source>
        <dbReference type="Pfam" id="PF14587"/>
    </source>
</evidence>
<dbReference type="EMBL" id="GL385396">
    <property type="protein sequence ID" value="EJT79478.1"/>
    <property type="molecule type" value="Genomic_DNA"/>
</dbReference>
<feature type="chain" id="PRO_5015094459" description="Endo-beta-1,6-galactanase-like domain-containing protein" evidence="1">
    <location>
        <begin position="20"/>
        <end position="480"/>
    </location>
</feature>
<keyword evidence="5" id="KW-1185">Reference proteome</keyword>
<dbReference type="InterPro" id="IPR039743">
    <property type="entry name" value="6GAL/EXGAL"/>
</dbReference>
<protein>
    <recommendedName>
        <fullName evidence="2">Endo-beta-1,6-galactanase-like domain-containing protein</fullName>
    </recommendedName>
</protein>
<name>J3NTG3_GAET3</name>
<dbReference type="EnsemblFungi" id="EJT79478">
    <property type="protein sequence ID" value="EJT79478"/>
    <property type="gene ID" value="GGTG_04562"/>
</dbReference>
<keyword evidence="1" id="KW-0732">Signal</keyword>
<feature type="signal peptide" evidence="1">
    <location>
        <begin position="1"/>
        <end position="19"/>
    </location>
</feature>
<evidence type="ECO:0000313" key="4">
    <source>
        <dbReference type="EnsemblFungi" id="EJT79478"/>
    </source>
</evidence>
<dbReference type="Proteomes" id="UP000006039">
    <property type="component" value="Unassembled WGS sequence"/>
</dbReference>
<feature type="domain" description="Endo-beta-1,6-galactanase-like" evidence="2">
    <location>
        <begin position="26"/>
        <end position="256"/>
    </location>
</feature>
<evidence type="ECO:0000313" key="5">
    <source>
        <dbReference type="Proteomes" id="UP000006039"/>
    </source>
</evidence>
<organism evidence="3">
    <name type="scientific">Gaeumannomyces tritici (strain R3-111a-1)</name>
    <name type="common">Wheat and barley take-all root rot fungus</name>
    <name type="synonym">Gaeumannomyces graminis var. tritici</name>
    <dbReference type="NCBI Taxonomy" id="644352"/>
    <lineage>
        <taxon>Eukaryota</taxon>
        <taxon>Fungi</taxon>
        <taxon>Dikarya</taxon>
        <taxon>Ascomycota</taxon>
        <taxon>Pezizomycotina</taxon>
        <taxon>Sordariomycetes</taxon>
        <taxon>Sordariomycetidae</taxon>
        <taxon>Magnaporthales</taxon>
        <taxon>Magnaporthaceae</taxon>
        <taxon>Gaeumannomyces</taxon>
    </lineage>
</organism>
<dbReference type="STRING" id="644352.J3NTG3"/>
<dbReference type="Gene3D" id="3.20.20.80">
    <property type="entry name" value="Glycosidases"/>
    <property type="match status" value="1"/>
</dbReference>
<reference evidence="3" key="2">
    <citation type="submission" date="2010-07" db="EMBL/GenBank/DDBJ databases">
        <authorList>
            <consortium name="The Broad Institute Genome Sequencing Platform"/>
            <consortium name="Broad Institute Genome Sequencing Center for Infectious Disease"/>
            <person name="Ma L.-J."/>
            <person name="Dead R."/>
            <person name="Young S."/>
            <person name="Zeng Q."/>
            <person name="Koehrsen M."/>
            <person name="Alvarado L."/>
            <person name="Berlin A."/>
            <person name="Chapman S.B."/>
            <person name="Chen Z."/>
            <person name="Freedman E."/>
            <person name="Gellesch M."/>
            <person name="Goldberg J."/>
            <person name="Griggs A."/>
            <person name="Gujja S."/>
            <person name="Heilman E.R."/>
            <person name="Heiman D."/>
            <person name="Hepburn T."/>
            <person name="Howarth C."/>
            <person name="Jen D."/>
            <person name="Larson L."/>
            <person name="Mehta T."/>
            <person name="Neiman D."/>
            <person name="Pearson M."/>
            <person name="Roberts A."/>
            <person name="Saif S."/>
            <person name="Shea T."/>
            <person name="Shenoy N."/>
            <person name="Sisk P."/>
            <person name="Stolte C."/>
            <person name="Sykes S."/>
            <person name="Walk T."/>
            <person name="White J."/>
            <person name="Yandava C."/>
            <person name="Haas B."/>
            <person name="Nusbaum C."/>
            <person name="Birren B."/>
        </authorList>
    </citation>
    <scope>NUCLEOTIDE SEQUENCE</scope>
    <source>
        <strain evidence="3">R3-111a-1</strain>
    </source>
</reference>
<dbReference type="HOGENOM" id="CLU_025930_0_0_1"/>
<sequence>MLSRRLLCSLLALAGPTSADLTTTLTTGQWGVWEGWGTSLAWWAVAFGDRDDVADLFFSRNTINFNGQSAPGLGLNIVRYNVGAASNKPANGVSMVTNPAMIPSRLVEGYWLDWNSADPMSNSWDWFRDANQRNMMWKARDRGVKVFELFSNSPPFWMLTNKNPAGADNGKNDNLQAWNHNDFAIYMATVSKYARDKWGINFQSIEPFNEPSADWWNAKSGTQEGCHFDVKTQTTVINMLRAEMDKRGLQDQMIAASDENSYDGATSTMRSLISSGAAAKIGRVNVHGYQYGGGDRQKLYETATGAGKRLWQSEYGRGDDSGADMVSNMILDFRWMRPTAWVYWQLIDGGGWGTVDGDNNAKRLGAVNQKHYVLALFTRHIRPGMIILDSGEYNVAAYDAAARKLVIVAVNWQNDQYLNFDLSRFSRPGSDGALVPRWSTMIGSGERYVQYSDTRMVGSKFWSFFRKNQVQTFEISNVSL</sequence>
<dbReference type="AlphaFoldDB" id="J3NTG3"/>
<dbReference type="GO" id="GO:0004553">
    <property type="term" value="F:hydrolase activity, hydrolyzing O-glycosyl compounds"/>
    <property type="evidence" value="ECO:0007669"/>
    <property type="project" value="InterPro"/>
</dbReference>
<dbReference type="Pfam" id="PF14587">
    <property type="entry name" value="Glyco_hydr_30_2"/>
    <property type="match status" value="1"/>
</dbReference>
<dbReference type="PANTHER" id="PTHR42767">
    <property type="entry name" value="ENDO-BETA-1,6-GALACTANASE"/>
    <property type="match status" value="1"/>
</dbReference>
<reference evidence="4" key="5">
    <citation type="submission" date="2018-04" db="UniProtKB">
        <authorList>
            <consortium name="EnsemblFungi"/>
        </authorList>
    </citation>
    <scope>IDENTIFICATION</scope>
    <source>
        <strain evidence="4">R3-111a-1</strain>
    </source>
</reference>